<feature type="domain" description="WCX" evidence="3">
    <location>
        <begin position="240"/>
        <end position="315"/>
    </location>
</feature>
<feature type="domain" description="Helix-turn-helix type 11" evidence="1">
    <location>
        <begin position="4"/>
        <end position="50"/>
    </location>
</feature>
<dbReference type="PROSITE" id="PS52050">
    <property type="entry name" value="WYL"/>
    <property type="match status" value="1"/>
</dbReference>
<proteinExistence type="predicted"/>
<evidence type="ECO:0000259" key="3">
    <source>
        <dbReference type="Pfam" id="PF25583"/>
    </source>
</evidence>
<gene>
    <name evidence="4" type="ORF">B0W44_11755</name>
</gene>
<dbReference type="InterPro" id="IPR036388">
    <property type="entry name" value="WH-like_DNA-bd_sf"/>
</dbReference>
<reference evidence="4 5" key="1">
    <citation type="journal article" date="2015" name="Int. J. Syst. Evol. Microbiol.">
        <title>Novibacillus thermophilus gen. nov., sp. nov., a Gram-staining-negative and moderately thermophilic member of the family Thermoactinomycetaceae.</title>
        <authorList>
            <person name="Yang G."/>
            <person name="Chen J."/>
            <person name="Zhou S."/>
        </authorList>
    </citation>
    <scope>NUCLEOTIDE SEQUENCE [LARGE SCALE GENOMIC DNA]</scope>
    <source>
        <strain evidence="4 5">SG-1</strain>
    </source>
</reference>
<evidence type="ECO:0000313" key="5">
    <source>
        <dbReference type="Proteomes" id="UP000188603"/>
    </source>
</evidence>
<keyword evidence="5" id="KW-1185">Reference proteome</keyword>
<accession>A0A1U9KC17</accession>
<dbReference type="Proteomes" id="UP000188603">
    <property type="component" value="Chromosome"/>
</dbReference>
<evidence type="ECO:0000259" key="1">
    <source>
        <dbReference type="Pfam" id="PF08279"/>
    </source>
</evidence>
<evidence type="ECO:0000259" key="2">
    <source>
        <dbReference type="Pfam" id="PF13280"/>
    </source>
</evidence>
<dbReference type="InterPro" id="IPR013196">
    <property type="entry name" value="HTH_11"/>
</dbReference>
<dbReference type="Pfam" id="PF13280">
    <property type="entry name" value="WYL"/>
    <property type="match status" value="1"/>
</dbReference>
<evidence type="ECO:0000313" key="4">
    <source>
        <dbReference type="EMBL" id="AQS57531.1"/>
    </source>
</evidence>
<evidence type="ECO:0008006" key="6">
    <source>
        <dbReference type="Google" id="ProtNLM"/>
    </source>
</evidence>
<dbReference type="PANTHER" id="PTHR34580:SF1">
    <property type="entry name" value="PROTEIN PAFC"/>
    <property type="match status" value="1"/>
</dbReference>
<protein>
    <recommendedName>
        <fullName evidence="6">Transcriptional regulator</fullName>
    </recommendedName>
</protein>
<dbReference type="InterPro" id="IPR057727">
    <property type="entry name" value="WCX_dom"/>
</dbReference>
<dbReference type="STRING" id="1471761.B0W44_11755"/>
<dbReference type="InterPro" id="IPR051534">
    <property type="entry name" value="CBASS_pafABC_assoc_protein"/>
</dbReference>
<feature type="domain" description="WYL" evidence="2">
    <location>
        <begin position="145"/>
        <end position="211"/>
    </location>
</feature>
<organism evidence="4 5">
    <name type="scientific">Novibacillus thermophilus</name>
    <dbReference type="NCBI Taxonomy" id="1471761"/>
    <lineage>
        <taxon>Bacteria</taxon>
        <taxon>Bacillati</taxon>
        <taxon>Bacillota</taxon>
        <taxon>Bacilli</taxon>
        <taxon>Bacillales</taxon>
        <taxon>Thermoactinomycetaceae</taxon>
        <taxon>Novibacillus</taxon>
    </lineage>
</organism>
<dbReference type="AlphaFoldDB" id="A0A1U9KC17"/>
<name>A0A1U9KC17_9BACL</name>
<dbReference type="EMBL" id="CP019699">
    <property type="protein sequence ID" value="AQS57531.1"/>
    <property type="molecule type" value="Genomic_DNA"/>
</dbReference>
<dbReference type="PANTHER" id="PTHR34580">
    <property type="match status" value="1"/>
</dbReference>
<dbReference type="Pfam" id="PF08279">
    <property type="entry name" value="HTH_11"/>
    <property type="match status" value="1"/>
</dbReference>
<dbReference type="Pfam" id="PF25583">
    <property type="entry name" value="WCX"/>
    <property type="match status" value="1"/>
</dbReference>
<dbReference type="InterPro" id="IPR026881">
    <property type="entry name" value="WYL_dom"/>
</dbReference>
<dbReference type="Gene3D" id="1.10.10.10">
    <property type="entry name" value="Winged helix-like DNA-binding domain superfamily/Winged helix DNA-binding domain"/>
    <property type="match status" value="1"/>
</dbReference>
<sequence length="322" mass="37637">MINLIQQAPGIKPKELAERLGVNERLIYRYKRDLEDANIPIKSDGYGKGYTYAGDFAMYPLDLTEKELMSFTVIPMAIRQLGNQVPKEWLSAYEKIAASLTSSRRDRRRTWQKLSEHILLGTSLSTQLVNAEEQDVDSGAEGRDLGDLLLAIAEQRTIEVVYHTLSRDTINRRKIDPYYLIPKDNRFYVIGYCHLKKEVRTFRFSRFREMTLTKETFQKGTFHLGKYLENVWNIEKKDENVRFVVRFSADISRYVLEEEVAVKPKVTQNEDGSIVMEVTVSSGDEFLRWLMQYGPEAEIVEPQHYREKMRALVGRWSRLYRA</sequence>
<dbReference type="KEGG" id="ntr:B0W44_11755"/>